<proteinExistence type="predicted"/>
<evidence type="ECO:0000313" key="1">
    <source>
        <dbReference type="EMBL" id="QPD05118.1"/>
    </source>
</evidence>
<evidence type="ECO:0000313" key="2">
    <source>
        <dbReference type="Proteomes" id="UP000593737"/>
    </source>
</evidence>
<gene>
    <name evidence="1" type="ORF">Nkreftii_002892</name>
</gene>
<dbReference type="EMBL" id="CP047423">
    <property type="protein sequence ID" value="QPD05118.1"/>
    <property type="molecule type" value="Genomic_DNA"/>
</dbReference>
<name>A0A7S8J0A1_9BACT</name>
<protein>
    <submittedName>
        <fullName evidence="1">Uncharacterized protein</fullName>
    </submittedName>
</protein>
<accession>A0A7S8J0A1</accession>
<sequence length="38" mass="4774">MIRPWVFIAEVWWYWFHRSTSDSVYACLIWNATLRRVL</sequence>
<dbReference type="AlphaFoldDB" id="A0A7S8J0A1"/>
<dbReference type="Proteomes" id="UP000593737">
    <property type="component" value="Chromosome"/>
</dbReference>
<organism evidence="1 2">
    <name type="scientific">Candidatus Nitrospira kreftii</name>
    <dbReference type="NCBI Taxonomy" id="2652173"/>
    <lineage>
        <taxon>Bacteria</taxon>
        <taxon>Pseudomonadati</taxon>
        <taxon>Nitrospirota</taxon>
        <taxon>Nitrospiria</taxon>
        <taxon>Nitrospirales</taxon>
        <taxon>Nitrospiraceae</taxon>
        <taxon>Nitrospira</taxon>
    </lineage>
</organism>
<reference evidence="1 2" key="1">
    <citation type="journal article" date="2020" name="ISME J.">
        <title>Enrichment and physiological characterization of a novel comammox Nitrospira indicates ammonium inhibition of complete nitrification.</title>
        <authorList>
            <person name="Sakoula D."/>
            <person name="Koch H."/>
            <person name="Frank J."/>
            <person name="Jetten M.S.M."/>
            <person name="van Kessel M.A.H.J."/>
            <person name="Lucker S."/>
        </authorList>
    </citation>
    <scope>NUCLEOTIDE SEQUENCE [LARGE SCALE GENOMIC DNA]</scope>
    <source>
        <strain evidence="1">Comreactor17</strain>
    </source>
</reference>
<dbReference type="KEGG" id="nkf:Nkreftii_002892"/>